<evidence type="ECO:0000313" key="3">
    <source>
        <dbReference type="EMBL" id="MCR1915419.1"/>
    </source>
</evidence>
<feature type="compositionally biased region" description="Polar residues" evidence="2">
    <location>
        <begin position="1"/>
        <end position="21"/>
    </location>
</feature>
<sequence length="358" mass="40508">MTKITNNALNTNDSKTPNLPANPTEHALSLKEELNSQSSLDNFGTDLQNQLDSAGRSIMDALNQRDTNSISTHLNELVVKIKDDKQMTKQSNNILGKVFRKTKHYAYKMQAQAQTLGANIDTIADALEEDSKSLQTDNDMLTNLLEDSRTYYQRAQDYIDAGNLKLNELDTKTLPGLIDKTHANPTNALLAQELQQARAFRHRLSKRVYNLQLTQQTVYQQGAQIQMIQASNKALIDNINESITNTIPLWRSQVAMRIALIRQEEAVRMQADVHKLTNRLLTENAKQMHDSSITIAQQNVQGVVDEKVLENSWQSLVDQVKTIKQIQLDADKIQNEASKRLIAIQDKYQKQLTDLAKN</sequence>
<organism evidence="3 4">
    <name type="scientific">Lactobacillus johnsonii</name>
    <dbReference type="NCBI Taxonomy" id="33959"/>
    <lineage>
        <taxon>Bacteria</taxon>
        <taxon>Bacillati</taxon>
        <taxon>Bacillota</taxon>
        <taxon>Bacilli</taxon>
        <taxon>Lactobacillales</taxon>
        <taxon>Lactobacillaceae</taxon>
        <taxon>Lactobacillus</taxon>
    </lineage>
</organism>
<comment type="similarity">
    <text evidence="1">Belongs to the TelA family.</text>
</comment>
<evidence type="ECO:0000256" key="1">
    <source>
        <dbReference type="ARBA" id="ARBA00005541"/>
    </source>
</evidence>
<dbReference type="RefSeq" id="WP_257579208.1">
    <property type="nucleotide sequence ID" value="NZ_JANKAU010000010.1"/>
</dbReference>
<proteinExistence type="inferred from homology"/>
<dbReference type="PANTHER" id="PTHR38432:SF1">
    <property type="entry name" value="TELA-LIKE PROTEIN SAOUHSC_01408"/>
    <property type="match status" value="1"/>
</dbReference>
<evidence type="ECO:0000256" key="2">
    <source>
        <dbReference type="SAM" id="MobiDB-lite"/>
    </source>
</evidence>
<evidence type="ECO:0000313" key="4">
    <source>
        <dbReference type="Proteomes" id="UP001206357"/>
    </source>
</evidence>
<dbReference type="Proteomes" id="UP001206357">
    <property type="component" value="Unassembled WGS sequence"/>
</dbReference>
<dbReference type="PANTHER" id="PTHR38432">
    <property type="entry name" value="TELA-LIKE PROTEIN SAOUHSC_01408"/>
    <property type="match status" value="1"/>
</dbReference>
<dbReference type="AlphaFoldDB" id="A0AAW5M353"/>
<dbReference type="InterPro" id="IPR008863">
    <property type="entry name" value="Toxic_anion-R_TelA"/>
</dbReference>
<protein>
    <submittedName>
        <fullName evidence="3">Toxic anion resistance protein</fullName>
    </submittedName>
</protein>
<comment type="caution">
    <text evidence="3">The sequence shown here is derived from an EMBL/GenBank/DDBJ whole genome shotgun (WGS) entry which is preliminary data.</text>
</comment>
<gene>
    <name evidence="3" type="ORF">NSA17_08245</name>
</gene>
<name>A0AAW5M353_LACJH</name>
<dbReference type="Pfam" id="PF05816">
    <property type="entry name" value="TelA"/>
    <property type="match status" value="1"/>
</dbReference>
<reference evidence="3" key="1">
    <citation type="submission" date="2022-07" db="EMBL/GenBank/DDBJ databases">
        <title>Enhanced cultured diversity of the mouse gut microbiota enables custom-made synthetic communities.</title>
        <authorList>
            <person name="Afrizal A."/>
        </authorList>
    </citation>
    <scope>NUCLEOTIDE SEQUENCE</scope>
    <source>
        <strain evidence="3">DSM 100219</strain>
    </source>
</reference>
<accession>A0AAW5M353</accession>
<feature type="region of interest" description="Disordered" evidence="2">
    <location>
        <begin position="1"/>
        <end position="23"/>
    </location>
</feature>
<dbReference type="EMBL" id="JANKAU010000010">
    <property type="protein sequence ID" value="MCR1915419.1"/>
    <property type="molecule type" value="Genomic_DNA"/>
</dbReference>